<keyword evidence="7" id="KW-1185">Reference proteome</keyword>
<dbReference type="PIRSF" id="PIRSF016020">
    <property type="entry name" value="PHexose_mutarotase"/>
    <property type="match status" value="1"/>
</dbReference>
<dbReference type="InterPro" id="IPR011013">
    <property type="entry name" value="Gal_mutarotase_sf_dom"/>
</dbReference>
<evidence type="ECO:0000256" key="5">
    <source>
        <dbReference type="PIRSR" id="PIRSR016020-1"/>
    </source>
</evidence>
<protein>
    <recommendedName>
        <fullName evidence="4">Putative glucose-6-phosphate 1-epimerase</fullName>
        <ecNumber evidence="4">5.1.3.15</ecNumber>
    </recommendedName>
</protein>
<evidence type="ECO:0000313" key="7">
    <source>
        <dbReference type="Proteomes" id="UP000199475"/>
    </source>
</evidence>
<feature type="active site" evidence="5">
    <location>
        <position position="146"/>
    </location>
</feature>
<evidence type="ECO:0000256" key="1">
    <source>
        <dbReference type="ARBA" id="ARBA00001096"/>
    </source>
</evidence>
<dbReference type="GO" id="GO:0030246">
    <property type="term" value="F:carbohydrate binding"/>
    <property type="evidence" value="ECO:0007669"/>
    <property type="project" value="UniProtKB-UniRule"/>
</dbReference>
<feature type="active site" evidence="5">
    <location>
        <position position="233"/>
    </location>
</feature>
<accession>A0A1G9JQL0</accession>
<dbReference type="Pfam" id="PF01263">
    <property type="entry name" value="Aldose_epim"/>
    <property type="match status" value="1"/>
</dbReference>
<evidence type="ECO:0000256" key="2">
    <source>
        <dbReference type="ARBA" id="ARBA00005866"/>
    </source>
</evidence>
<gene>
    <name evidence="6" type="ORF">SAMN04488242_1406</name>
</gene>
<dbReference type="Gene3D" id="2.70.98.10">
    <property type="match status" value="1"/>
</dbReference>
<organism evidence="6 7">
    <name type="scientific">Tessaracoccus oleiagri</name>
    <dbReference type="NCBI Taxonomy" id="686624"/>
    <lineage>
        <taxon>Bacteria</taxon>
        <taxon>Bacillati</taxon>
        <taxon>Actinomycetota</taxon>
        <taxon>Actinomycetes</taxon>
        <taxon>Propionibacteriales</taxon>
        <taxon>Propionibacteriaceae</taxon>
        <taxon>Tessaracoccus</taxon>
    </lineage>
</organism>
<proteinExistence type="inferred from homology"/>
<evidence type="ECO:0000313" key="6">
    <source>
        <dbReference type="EMBL" id="SDL39741.1"/>
    </source>
</evidence>
<dbReference type="Proteomes" id="UP000199475">
    <property type="component" value="Unassembled WGS sequence"/>
</dbReference>
<comment type="similarity">
    <text evidence="2 4">Belongs to the glucose-6-phosphate 1-epimerase family.</text>
</comment>
<dbReference type="GO" id="GO:0005975">
    <property type="term" value="P:carbohydrate metabolic process"/>
    <property type="evidence" value="ECO:0007669"/>
    <property type="project" value="InterPro"/>
</dbReference>
<dbReference type="InterPro" id="IPR014718">
    <property type="entry name" value="GH-type_carb-bd"/>
</dbReference>
<name>A0A1G9JQL0_9ACTN</name>
<dbReference type="InterPro" id="IPR025532">
    <property type="entry name" value="G6P_1-epimerase"/>
</dbReference>
<dbReference type="RefSeq" id="WP_143008236.1">
    <property type="nucleotide sequence ID" value="NZ_FNGP01000002.1"/>
</dbReference>
<dbReference type="AlphaFoldDB" id="A0A1G9JQL0"/>
<evidence type="ECO:0000256" key="3">
    <source>
        <dbReference type="ARBA" id="ARBA00023235"/>
    </source>
</evidence>
<dbReference type="GO" id="GO:0047938">
    <property type="term" value="F:glucose-6-phosphate 1-epimerase activity"/>
    <property type="evidence" value="ECO:0007669"/>
    <property type="project" value="UniProtKB-UniRule"/>
</dbReference>
<dbReference type="InterPro" id="IPR008183">
    <property type="entry name" value="Aldose_1/G6P_1-epimerase"/>
</dbReference>
<evidence type="ECO:0000256" key="4">
    <source>
        <dbReference type="PIRNR" id="PIRNR016020"/>
    </source>
</evidence>
<dbReference type="PANTHER" id="PTHR11122:SF13">
    <property type="entry name" value="GLUCOSE-6-PHOSPHATE 1-EPIMERASE"/>
    <property type="match status" value="1"/>
</dbReference>
<dbReference type="STRING" id="686624.SAMN04488242_1406"/>
<dbReference type="OrthoDB" id="9790727at2"/>
<keyword evidence="3 4" id="KW-0413">Isomerase</keyword>
<dbReference type="PANTHER" id="PTHR11122">
    <property type="entry name" value="APOSPORY-ASSOCIATED PROTEIN C-RELATED"/>
    <property type="match status" value="1"/>
</dbReference>
<dbReference type="EMBL" id="FNGP01000002">
    <property type="protein sequence ID" value="SDL39741.1"/>
    <property type="molecule type" value="Genomic_DNA"/>
</dbReference>
<reference evidence="6 7" key="1">
    <citation type="submission" date="2016-10" db="EMBL/GenBank/DDBJ databases">
        <authorList>
            <person name="de Groot N.N."/>
        </authorList>
    </citation>
    <scope>NUCLEOTIDE SEQUENCE [LARGE SCALE GENOMIC DNA]</scope>
    <source>
        <strain evidence="6 7">CGMCC 1.9159</strain>
    </source>
</reference>
<sequence>MAKRSISNASCTATVMDRGATILSWHPEGAHEALFVTRDANPDAEFHGGIPICAPWFGMGREGVEVPHKHGLVRWVDWDFQGVKDLNGATELTWTLDQESVAHLPGAEAYPRDLRYRYEATFGARLDVALTIESPTEPVVVDSALHTYFLVNNVRQSEVHGLGGAPLEVRGAHDAIHFGALDDGGVDIRLPDRIISVEAEGARDVIVWNPGQEYAEGLDDFAGEDWARMLCVEVGNVQRHAIEIPAGGSHTMAMTIRIASRSHSLIG</sequence>
<dbReference type="SUPFAM" id="SSF74650">
    <property type="entry name" value="Galactose mutarotase-like"/>
    <property type="match status" value="1"/>
</dbReference>
<dbReference type="EC" id="5.1.3.15" evidence="4"/>
<comment type="catalytic activity">
    <reaction evidence="1">
        <text>alpha-D-glucose 6-phosphate = beta-D-glucose 6-phosphate</text>
        <dbReference type="Rhea" id="RHEA:16249"/>
        <dbReference type="ChEBI" id="CHEBI:58225"/>
        <dbReference type="ChEBI" id="CHEBI:58247"/>
        <dbReference type="EC" id="5.1.3.15"/>
    </reaction>
</comment>